<evidence type="ECO:0000256" key="5">
    <source>
        <dbReference type="ARBA" id="ARBA00023155"/>
    </source>
</evidence>
<dbReference type="GO" id="GO:0006338">
    <property type="term" value="P:chromatin remodeling"/>
    <property type="evidence" value="ECO:0007669"/>
    <property type="project" value="InterPro"/>
</dbReference>
<dbReference type="PROSITE" id="PS50071">
    <property type="entry name" value="HOMEOBOX_2"/>
    <property type="match status" value="2"/>
</dbReference>
<keyword evidence="6 7" id="KW-0539">Nucleus</keyword>
<name>A0AAV1Z8K2_9ARAC</name>
<dbReference type="CDD" id="cd00086">
    <property type="entry name" value="homeodomain"/>
    <property type="match status" value="2"/>
</dbReference>
<feature type="region of interest" description="Disordered" evidence="9">
    <location>
        <begin position="281"/>
        <end position="324"/>
    </location>
</feature>
<feature type="compositionally biased region" description="Basic and acidic residues" evidence="9">
    <location>
        <begin position="446"/>
        <end position="457"/>
    </location>
</feature>
<dbReference type="SUPFAM" id="SSF46689">
    <property type="entry name" value="Homeodomain-like"/>
    <property type="match status" value="2"/>
</dbReference>
<dbReference type="InterPro" id="IPR009057">
    <property type="entry name" value="Homeodomain-like_sf"/>
</dbReference>
<comment type="subcellular location">
    <subcellularLocation>
        <location evidence="1 7 8">Nucleus</location>
    </subcellularLocation>
</comment>
<feature type="region of interest" description="Disordered" evidence="9">
    <location>
        <begin position="501"/>
        <end position="522"/>
    </location>
</feature>
<evidence type="ECO:0000256" key="3">
    <source>
        <dbReference type="ARBA" id="ARBA00022843"/>
    </source>
</evidence>
<dbReference type="PANTHER" id="PTHR15116:SF16">
    <property type="entry name" value="DEFECTIVE PROVENTRICULUS, ISOFORM A"/>
    <property type="match status" value="1"/>
</dbReference>
<feature type="compositionally biased region" description="Low complexity" evidence="9">
    <location>
        <begin position="281"/>
        <end position="291"/>
    </location>
</feature>
<feature type="DNA-binding region" description="Homeobox" evidence="7">
    <location>
        <begin position="339"/>
        <end position="408"/>
    </location>
</feature>
<dbReference type="InterPro" id="IPR038224">
    <property type="entry name" value="SATB_ULD_sf"/>
</dbReference>
<keyword evidence="2" id="KW-0677">Repeat</keyword>
<dbReference type="Gene3D" id="3.10.20.710">
    <property type="entry name" value="SATB, ubiquitin-like oligomerisation domain"/>
    <property type="match status" value="1"/>
</dbReference>
<keyword evidence="13" id="KW-1185">Reference proteome</keyword>
<feature type="compositionally biased region" description="Polar residues" evidence="9">
    <location>
        <begin position="431"/>
        <end position="441"/>
    </location>
</feature>
<dbReference type="FunFam" id="1.10.10.60:FF:000169">
    <property type="entry name" value="DNA-binding protein SATB1"/>
    <property type="match status" value="2"/>
</dbReference>
<feature type="domain" description="CMP" evidence="11">
    <location>
        <begin position="95"/>
        <end position="200"/>
    </location>
</feature>
<evidence type="ECO:0000259" key="10">
    <source>
        <dbReference type="PROSITE" id="PS50071"/>
    </source>
</evidence>
<keyword evidence="4 7" id="KW-0238">DNA-binding</keyword>
<dbReference type="InterPro" id="IPR032392">
    <property type="entry name" value="ULD"/>
</dbReference>
<dbReference type="GO" id="GO:0000981">
    <property type="term" value="F:DNA-binding transcription factor activity, RNA polymerase II-specific"/>
    <property type="evidence" value="ECO:0007669"/>
    <property type="project" value="TreeGrafter"/>
</dbReference>
<dbReference type="CDD" id="cd11585">
    <property type="entry name" value="SATB1_N"/>
    <property type="match status" value="1"/>
</dbReference>
<evidence type="ECO:0000256" key="7">
    <source>
        <dbReference type="PROSITE-ProRule" id="PRU00108"/>
    </source>
</evidence>
<dbReference type="Proteomes" id="UP001497382">
    <property type="component" value="Unassembled WGS sequence"/>
</dbReference>
<evidence type="ECO:0000256" key="2">
    <source>
        <dbReference type="ARBA" id="ARBA00022737"/>
    </source>
</evidence>
<dbReference type="EMBL" id="CAXIEN010000030">
    <property type="protein sequence ID" value="CAL1267863.1"/>
    <property type="molecule type" value="Genomic_DNA"/>
</dbReference>
<proteinExistence type="predicted"/>
<dbReference type="SMART" id="SM00389">
    <property type="entry name" value="HOX"/>
    <property type="match status" value="2"/>
</dbReference>
<evidence type="ECO:0000256" key="9">
    <source>
        <dbReference type="SAM" id="MobiDB-lite"/>
    </source>
</evidence>
<dbReference type="PROSITE" id="PS51982">
    <property type="entry name" value="CMP"/>
    <property type="match status" value="1"/>
</dbReference>
<feature type="domain" description="Homeobox" evidence="10">
    <location>
        <begin position="584"/>
        <end position="654"/>
    </location>
</feature>
<feature type="region of interest" description="Disordered" evidence="9">
    <location>
        <begin position="407"/>
        <end position="470"/>
    </location>
</feature>
<reference evidence="12 13" key="1">
    <citation type="submission" date="2024-04" db="EMBL/GenBank/DDBJ databases">
        <authorList>
            <person name="Rising A."/>
            <person name="Reimegard J."/>
            <person name="Sonavane S."/>
            <person name="Akerstrom W."/>
            <person name="Nylinder S."/>
            <person name="Hedman E."/>
            <person name="Kallberg Y."/>
        </authorList>
    </citation>
    <scope>NUCLEOTIDE SEQUENCE [LARGE SCALE GENOMIC DNA]</scope>
</reference>
<feature type="DNA-binding region" description="Homeobox" evidence="7">
    <location>
        <begin position="586"/>
        <end position="655"/>
    </location>
</feature>
<sequence length="674" mass="74819">MDFQSAMETFAEAWVAFNTQTPLTEAAETQGLMLSGGVVSGGGCMHDMNPERREKQDGSLPSDPGLRSPGSSSTAALSLVEFRPSGKSASSGQTGRSIPVHCIVEQVTPQGQSVNLSQAAVDQDSFAIIPSNALFSEIVHTALSKLGYSSSAALTAKGAIQLKNWKPLSFDQITESPEATVGDILGELSSAATLRIRLYSRPKLHSANDVKEKLLQVLLAQSQNLLVSSGCPIDQSVLQALTKGRLECDIPDETRKKFDQWYLQQFFQHCRQVALLQQQHQQQQQQQQQQQHLHHHHPHHPAIVQPGEPITVSGSPPHSGPQDLVSRVAIAGPQSQGRTRIRTSFDPELELPKLHRWFAENQHPSRLQIQQYVRELNSLESRRGRKPLDVNNVVYWFKNARAAHKRAEQKCCSESNGVRSPCGDGGGESRSLVSEQSSCRPSTEGEGERFSGGESHSESQANSSDDSDNAHTLDLSVRRCHNYSLMGDLEHGEPQVELRIKEEPRDSSSEHSIESSDSGDEEVDVMEDMNMTADEPGIREDYGEAMQQNGGVSGNESLVSQEGDADRQGSGNYPGRVLGRLEERRKRNRTFIDPVSEVPRLEQWFSANTHPSHSQIVRFTQELNSMQYRQKFPKLEPKNIQFWFKNRRAKCKRLNLAANLQNISCTDKMILPAN</sequence>
<feature type="region of interest" description="Disordered" evidence="9">
    <location>
        <begin position="545"/>
        <end position="576"/>
    </location>
</feature>
<evidence type="ECO:0000256" key="8">
    <source>
        <dbReference type="RuleBase" id="RU000682"/>
    </source>
</evidence>
<organism evidence="12 13">
    <name type="scientific">Larinioides sclopetarius</name>
    <dbReference type="NCBI Taxonomy" id="280406"/>
    <lineage>
        <taxon>Eukaryota</taxon>
        <taxon>Metazoa</taxon>
        <taxon>Ecdysozoa</taxon>
        <taxon>Arthropoda</taxon>
        <taxon>Chelicerata</taxon>
        <taxon>Arachnida</taxon>
        <taxon>Araneae</taxon>
        <taxon>Araneomorphae</taxon>
        <taxon>Entelegynae</taxon>
        <taxon>Araneoidea</taxon>
        <taxon>Araneidae</taxon>
        <taxon>Larinioides</taxon>
    </lineage>
</organism>
<feature type="compositionally biased region" description="Basic and acidic residues" evidence="9">
    <location>
        <begin position="501"/>
        <end position="514"/>
    </location>
</feature>
<dbReference type="AlphaFoldDB" id="A0AAV1Z8K2"/>
<dbReference type="Gene3D" id="1.10.10.60">
    <property type="entry name" value="Homeodomain-like"/>
    <property type="match status" value="2"/>
</dbReference>
<dbReference type="InterPro" id="IPR039673">
    <property type="entry name" value="SATB1/SATB2"/>
</dbReference>
<evidence type="ECO:0000313" key="13">
    <source>
        <dbReference type="Proteomes" id="UP001497382"/>
    </source>
</evidence>
<evidence type="ECO:0000256" key="1">
    <source>
        <dbReference type="ARBA" id="ARBA00004123"/>
    </source>
</evidence>
<evidence type="ECO:0000259" key="11">
    <source>
        <dbReference type="PROSITE" id="PS51982"/>
    </source>
</evidence>
<dbReference type="FunFam" id="3.10.20.710:FF:000002">
    <property type="entry name" value="Defective proventriculus, isoform A"/>
    <property type="match status" value="1"/>
</dbReference>
<feature type="region of interest" description="Disordered" evidence="9">
    <location>
        <begin position="42"/>
        <end position="74"/>
    </location>
</feature>
<evidence type="ECO:0000313" key="12">
    <source>
        <dbReference type="EMBL" id="CAL1267863.1"/>
    </source>
</evidence>
<accession>A0AAV1Z8K2</accession>
<dbReference type="PANTHER" id="PTHR15116">
    <property type="entry name" value="DNA-BINDING PROTEIN SATB FAMILY MEMBER"/>
    <property type="match status" value="1"/>
</dbReference>
<feature type="compositionally biased region" description="Polar residues" evidence="9">
    <location>
        <begin position="546"/>
        <end position="560"/>
    </location>
</feature>
<feature type="compositionally biased region" description="Basic and acidic residues" evidence="9">
    <location>
        <begin position="48"/>
        <end position="57"/>
    </location>
</feature>
<dbReference type="GO" id="GO:0005634">
    <property type="term" value="C:nucleus"/>
    <property type="evidence" value="ECO:0007669"/>
    <property type="project" value="UniProtKB-SubCell"/>
</dbReference>
<keyword evidence="3" id="KW-0832">Ubl conjugation</keyword>
<protein>
    <submittedName>
        <fullName evidence="12">Uncharacterized protein</fullName>
    </submittedName>
</protein>
<evidence type="ECO:0000256" key="6">
    <source>
        <dbReference type="ARBA" id="ARBA00023242"/>
    </source>
</evidence>
<dbReference type="InterPro" id="IPR001356">
    <property type="entry name" value="HD"/>
</dbReference>
<evidence type="ECO:0000256" key="4">
    <source>
        <dbReference type="ARBA" id="ARBA00023125"/>
    </source>
</evidence>
<dbReference type="Pfam" id="PF00046">
    <property type="entry name" value="Homeodomain"/>
    <property type="match status" value="2"/>
</dbReference>
<dbReference type="Pfam" id="PF16534">
    <property type="entry name" value="ULD"/>
    <property type="match status" value="1"/>
</dbReference>
<keyword evidence="5 7" id="KW-0371">Homeobox</keyword>
<dbReference type="GO" id="GO:0000978">
    <property type="term" value="F:RNA polymerase II cis-regulatory region sequence-specific DNA binding"/>
    <property type="evidence" value="ECO:0007669"/>
    <property type="project" value="TreeGrafter"/>
</dbReference>
<gene>
    <name evidence="12" type="ORF">LARSCL_LOCUS3870</name>
</gene>
<feature type="domain" description="Homeobox" evidence="10">
    <location>
        <begin position="337"/>
        <end position="407"/>
    </location>
</feature>
<comment type="caution">
    <text evidence="12">The sequence shown here is derived from an EMBL/GenBank/DDBJ whole genome shotgun (WGS) entry which is preliminary data.</text>
</comment>